<comment type="caution">
    <text evidence="3">The sequence shown here is derived from an EMBL/GenBank/DDBJ whole genome shotgun (WGS) entry which is preliminary data.</text>
</comment>
<feature type="transmembrane region" description="Helical" evidence="2">
    <location>
        <begin position="537"/>
        <end position="562"/>
    </location>
</feature>
<keyword evidence="2" id="KW-0812">Transmembrane</keyword>
<dbReference type="EMBL" id="CAICTM010001458">
    <property type="protein sequence ID" value="CAB9523832.1"/>
    <property type="molecule type" value="Genomic_DNA"/>
</dbReference>
<feature type="compositionally biased region" description="Low complexity" evidence="1">
    <location>
        <begin position="257"/>
        <end position="272"/>
    </location>
</feature>
<feature type="region of interest" description="Disordered" evidence="1">
    <location>
        <begin position="311"/>
        <end position="361"/>
    </location>
</feature>
<name>A0A9N8EMG2_9STRA</name>
<reference evidence="3" key="1">
    <citation type="submission" date="2020-06" db="EMBL/GenBank/DDBJ databases">
        <authorList>
            <consortium name="Plant Systems Biology data submission"/>
        </authorList>
    </citation>
    <scope>NUCLEOTIDE SEQUENCE</scope>
    <source>
        <strain evidence="3">D6</strain>
    </source>
</reference>
<protein>
    <submittedName>
        <fullName evidence="3">Uncharacterized protein</fullName>
    </submittedName>
</protein>
<sequence length="720" mass="76173">MPTPPPSNRPSPSPTLRPSPDPTRQPTEPPTMHPTKPPTESPTRMPVPFPTTPSPTTQTPTERPTLQPTPAPTNRPTQRPSRVPTPVPTTRPTTALPTTARPTPVPTQQPTTMRPTNRPTPDPTVVQTSFITSRPVTARPTNRPTSNPTRQPTPMPTNTKAPTPSPTVAPTTRRPSPAPTPLLGQCQGDCNGSEDCQDGLVCFQRDFGDPAPPGCSGVDTSSFTDYCIRSDTLTRNPTHKPTLAPTARPSLQPSRRPTASPSMGPSAAPSFVPSAAPSVIPSTHPSLLPSIRPSSVPSVIPSSEPSLGVMQIPSSVSLPGTAGLPSPSAQPNNENLQSPSTMAPSFGGPSGSAPATSSPSVASTFPLRQAELKLAVMVLEVVPAFLPADSLEIWKNATESAITNEAIRVLGSDQVGSVDVQVEVRSQNTQAVPKARQAGTPGILTIEYDVNFAVHTIVDELDTRRYVGAAFDSAEDQQVFIDELKSSGDPNFAALTSIRSELDSSTAIVVIPAASMEEQEIPRDPENKDDGDDDEGIHIGVVVGAVVGAISGITLAALLFYARDKRQRGQGSTTRLDAVAGLDFFSVESMSHAATPMDPTRRPEIELRVDEEVSTLGDPLPENTPAADTSLDDTTANPSLPYDYKVACRELYSLQEGDSQANYSDVSSNIEEGDDVGDLSTLDDTLDYQYNPSPLRSPEQVTGAKTSEELSFSAVSSNAT</sequence>
<feature type="compositionally biased region" description="Polar residues" evidence="1">
    <location>
        <begin position="658"/>
        <end position="670"/>
    </location>
</feature>
<organism evidence="3 4">
    <name type="scientific">Seminavis robusta</name>
    <dbReference type="NCBI Taxonomy" id="568900"/>
    <lineage>
        <taxon>Eukaryota</taxon>
        <taxon>Sar</taxon>
        <taxon>Stramenopiles</taxon>
        <taxon>Ochrophyta</taxon>
        <taxon>Bacillariophyta</taxon>
        <taxon>Bacillariophyceae</taxon>
        <taxon>Bacillariophycidae</taxon>
        <taxon>Naviculales</taxon>
        <taxon>Naviculaceae</taxon>
        <taxon>Seminavis</taxon>
    </lineage>
</organism>
<dbReference type="Proteomes" id="UP001153069">
    <property type="component" value="Unassembled WGS sequence"/>
</dbReference>
<feature type="compositionally biased region" description="Low complexity" evidence="1">
    <location>
        <begin position="166"/>
        <end position="175"/>
    </location>
</feature>
<proteinExistence type="predicted"/>
<feature type="compositionally biased region" description="Low complexity" evidence="1">
    <location>
        <begin position="343"/>
        <end position="361"/>
    </location>
</feature>
<feature type="compositionally biased region" description="Polar residues" evidence="1">
    <location>
        <begin position="688"/>
        <end position="720"/>
    </location>
</feature>
<feature type="compositionally biased region" description="Pro residues" evidence="1">
    <location>
        <begin position="1"/>
        <end position="53"/>
    </location>
</feature>
<keyword evidence="2" id="KW-1133">Transmembrane helix</keyword>
<evidence type="ECO:0000313" key="3">
    <source>
        <dbReference type="EMBL" id="CAB9523832.1"/>
    </source>
</evidence>
<feature type="region of interest" description="Disordered" evidence="1">
    <location>
        <begin position="232"/>
        <end position="272"/>
    </location>
</feature>
<feature type="compositionally biased region" description="Low complexity" evidence="1">
    <location>
        <begin position="54"/>
        <end position="66"/>
    </location>
</feature>
<feature type="region of interest" description="Disordered" evidence="1">
    <location>
        <begin position="658"/>
        <end position="720"/>
    </location>
</feature>
<keyword evidence="2" id="KW-0472">Membrane</keyword>
<feature type="region of interest" description="Disordered" evidence="1">
    <location>
        <begin position="1"/>
        <end position="186"/>
    </location>
</feature>
<evidence type="ECO:0000256" key="2">
    <source>
        <dbReference type="SAM" id="Phobius"/>
    </source>
</evidence>
<gene>
    <name evidence="3" type="ORF">SEMRO_1460_G274670.2</name>
</gene>
<feature type="region of interest" description="Disordered" evidence="1">
    <location>
        <begin position="614"/>
        <end position="638"/>
    </location>
</feature>
<feature type="compositionally biased region" description="Low complexity" evidence="1">
    <location>
        <begin position="90"/>
        <end position="126"/>
    </location>
</feature>
<evidence type="ECO:0000313" key="4">
    <source>
        <dbReference type="Proteomes" id="UP001153069"/>
    </source>
</evidence>
<feature type="compositionally biased region" description="Polar residues" evidence="1">
    <location>
        <begin position="127"/>
        <end position="161"/>
    </location>
</feature>
<feature type="compositionally biased region" description="Polar residues" evidence="1">
    <location>
        <begin position="327"/>
        <end position="342"/>
    </location>
</feature>
<keyword evidence="4" id="KW-1185">Reference proteome</keyword>
<evidence type="ECO:0000256" key="1">
    <source>
        <dbReference type="SAM" id="MobiDB-lite"/>
    </source>
</evidence>
<accession>A0A9N8EMG2</accession>
<dbReference type="AlphaFoldDB" id="A0A9N8EMG2"/>